<dbReference type="InterPro" id="IPR012340">
    <property type="entry name" value="NA-bd_OB-fold"/>
</dbReference>
<dbReference type="GO" id="GO:0008270">
    <property type="term" value="F:zinc ion binding"/>
    <property type="evidence" value="ECO:0007669"/>
    <property type="project" value="UniProtKB-KW"/>
</dbReference>
<evidence type="ECO:0000256" key="2">
    <source>
        <dbReference type="ARBA" id="ARBA00022723"/>
    </source>
</evidence>
<evidence type="ECO:0000256" key="4">
    <source>
        <dbReference type="ARBA" id="ARBA00022833"/>
    </source>
</evidence>
<keyword evidence="5" id="KW-0238">DNA-binding</keyword>
<dbReference type="Gene3D" id="2.40.50.140">
    <property type="entry name" value="Nucleic acid-binding proteins"/>
    <property type="match status" value="1"/>
</dbReference>
<dbReference type="PANTHER" id="PTHR47165">
    <property type="entry name" value="OS03G0429900 PROTEIN"/>
    <property type="match status" value="1"/>
</dbReference>
<dbReference type="InterPro" id="IPR047192">
    <property type="entry name" value="Euk_RPA1_DBD_C"/>
</dbReference>
<dbReference type="Pfam" id="PF08646">
    <property type="entry name" value="Rep_fac-A_C"/>
    <property type="match status" value="1"/>
</dbReference>
<feature type="domain" description="Replication factor A C-terminal" evidence="7">
    <location>
        <begin position="110"/>
        <end position="222"/>
    </location>
</feature>
<evidence type="ECO:0000256" key="3">
    <source>
        <dbReference type="ARBA" id="ARBA00022771"/>
    </source>
</evidence>
<dbReference type="AlphaFoldDB" id="A0A6V7PRR8"/>
<gene>
    <name evidence="8" type="ORF">CB5_LOCUS16750</name>
</gene>
<dbReference type="CDD" id="cd04476">
    <property type="entry name" value="RPA1_DBD_C"/>
    <property type="match status" value="1"/>
</dbReference>
<feature type="domain" description="Replication protein A 70 kDa DNA-binding subunit B/D first OB fold" evidence="6">
    <location>
        <begin position="3"/>
        <end position="106"/>
    </location>
</feature>
<evidence type="ECO:0000313" key="8">
    <source>
        <dbReference type="EMBL" id="CAD1833539.1"/>
    </source>
</evidence>
<sequence length="276" mass="31611">MGYIALKELTLAQQHAKIKVRISRIWESTMPQLKKDILSLDCLLIDEEGYAMQATIRKHDADTFRALLAEGSAYIIENFNVLPSRNSYKVVDRKYTVQISKWTRINTKYTCKAQLLTINTDFGWWYKACYDCKGAVKDYDDNFWCGQCGKNDQPPVPWYKLNAVVDDGTGSTNFTIFGKAAQDLIRLPAHQLATASNSSKFVLPSAIKNILGRTYIFQISSDSRKVSLGPQTFRVTKFLCLVWTQKEKLDNCAKVPKTLQRRVLTVQHLRNVMMIY</sequence>
<dbReference type="PANTHER" id="PTHR47165:SF4">
    <property type="entry name" value="OS03G0429900 PROTEIN"/>
    <property type="match status" value="1"/>
</dbReference>
<dbReference type="EMBL" id="LR862151">
    <property type="protein sequence ID" value="CAD1833539.1"/>
    <property type="molecule type" value="Genomic_DNA"/>
</dbReference>
<keyword evidence="2" id="KW-0479">Metal-binding</keyword>
<keyword evidence="4" id="KW-0862">Zinc</keyword>
<evidence type="ECO:0000259" key="7">
    <source>
        <dbReference type="Pfam" id="PF08646"/>
    </source>
</evidence>
<dbReference type="CDD" id="cd04480">
    <property type="entry name" value="RPA1_DBD_A_like"/>
    <property type="match status" value="1"/>
</dbReference>
<keyword evidence="3" id="KW-0863">Zinc-finger</keyword>
<dbReference type="Pfam" id="PF02721">
    <property type="entry name" value="DUF223"/>
    <property type="match status" value="1"/>
</dbReference>
<organism evidence="8">
    <name type="scientific">Ananas comosus var. bracteatus</name>
    <name type="common">red pineapple</name>
    <dbReference type="NCBI Taxonomy" id="296719"/>
    <lineage>
        <taxon>Eukaryota</taxon>
        <taxon>Viridiplantae</taxon>
        <taxon>Streptophyta</taxon>
        <taxon>Embryophyta</taxon>
        <taxon>Tracheophyta</taxon>
        <taxon>Spermatophyta</taxon>
        <taxon>Magnoliopsida</taxon>
        <taxon>Liliopsida</taxon>
        <taxon>Poales</taxon>
        <taxon>Bromeliaceae</taxon>
        <taxon>Bromelioideae</taxon>
        <taxon>Ananas</taxon>
    </lineage>
</organism>
<comment type="similarity">
    <text evidence="1">Belongs to the replication factor A protein 1 family.</text>
</comment>
<evidence type="ECO:0000259" key="6">
    <source>
        <dbReference type="Pfam" id="PF02721"/>
    </source>
</evidence>
<evidence type="ECO:0000256" key="5">
    <source>
        <dbReference type="ARBA" id="ARBA00023125"/>
    </source>
</evidence>
<dbReference type="GO" id="GO:0003677">
    <property type="term" value="F:DNA binding"/>
    <property type="evidence" value="ECO:0007669"/>
    <property type="project" value="UniProtKB-KW"/>
</dbReference>
<evidence type="ECO:0000256" key="1">
    <source>
        <dbReference type="ARBA" id="ARBA00005690"/>
    </source>
</evidence>
<name>A0A6V7PRR8_ANACO</name>
<dbReference type="InterPro" id="IPR003871">
    <property type="entry name" value="RFA1B/D_OB_1st"/>
</dbReference>
<accession>A0A6V7PRR8</accession>
<reference evidence="8" key="1">
    <citation type="submission" date="2020-07" db="EMBL/GenBank/DDBJ databases">
        <authorList>
            <person name="Lin J."/>
        </authorList>
    </citation>
    <scope>NUCLEOTIDE SEQUENCE</scope>
</reference>
<dbReference type="InterPro" id="IPR013955">
    <property type="entry name" value="Rep_factor-A_C"/>
</dbReference>
<dbReference type="SUPFAM" id="SSF50249">
    <property type="entry name" value="Nucleic acid-binding proteins"/>
    <property type="match status" value="2"/>
</dbReference>
<protein>
    <submittedName>
        <fullName evidence="8">Uncharacterized protein</fullName>
    </submittedName>
</protein>
<proteinExistence type="inferred from homology"/>